<gene>
    <name evidence="1" type="ORF">Plil01_001890400</name>
</gene>
<comment type="caution">
    <text evidence="1">The sequence shown here is derived from an EMBL/GenBank/DDBJ whole genome shotgun (WGS) entry which is preliminary data.</text>
</comment>
<keyword evidence="2" id="KW-1185">Reference proteome</keyword>
<dbReference type="EMBL" id="BSXW01012810">
    <property type="protein sequence ID" value="GMF66582.1"/>
    <property type="molecule type" value="Genomic_DNA"/>
</dbReference>
<dbReference type="Proteomes" id="UP001165083">
    <property type="component" value="Unassembled WGS sequence"/>
</dbReference>
<evidence type="ECO:0000313" key="1">
    <source>
        <dbReference type="EMBL" id="GMF66582.1"/>
    </source>
</evidence>
<name>A0A9W6YKT9_9STRA</name>
<reference evidence="1" key="1">
    <citation type="submission" date="2023-04" db="EMBL/GenBank/DDBJ databases">
        <title>Phytophthora lilii NBRC 32176.</title>
        <authorList>
            <person name="Ichikawa N."/>
            <person name="Sato H."/>
            <person name="Tonouchi N."/>
        </authorList>
    </citation>
    <scope>NUCLEOTIDE SEQUENCE</scope>
    <source>
        <strain evidence="1">NBRC 32176</strain>
    </source>
</reference>
<sequence>MLKSLIGHNTSSPGASSCRSRLEVPVIDIERDDPLNDKFPPIVRPDKEPRDVILGWDPVCSVPVIVEAPKLLIPLILPDESRIKALLYEAVPAITPLR</sequence>
<accession>A0A9W6YKT9</accession>
<dbReference type="PROSITE" id="PS51257">
    <property type="entry name" value="PROKAR_LIPOPROTEIN"/>
    <property type="match status" value="1"/>
</dbReference>
<evidence type="ECO:0000313" key="2">
    <source>
        <dbReference type="Proteomes" id="UP001165083"/>
    </source>
</evidence>
<dbReference type="AlphaFoldDB" id="A0A9W6YKT9"/>
<proteinExistence type="predicted"/>
<protein>
    <submittedName>
        <fullName evidence="1">Unnamed protein product</fullName>
    </submittedName>
</protein>
<organism evidence="1 2">
    <name type="scientific">Phytophthora lilii</name>
    <dbReference type="NCBI Taxonomy" id="2077276"/>
    <lineage>
        <taxon>Eukaryota</taxon>
        <taxon>Sar</taxon>
        <taxon>Stramenopiles</taxon>
        <taxon>Oomycota</taxon>
        <taxon>Peronosporomycetes</taxon>
        <taxon>Peronosporales</taxon>
        <taxon>Peronosporaceae</taxon>
        <taxon>Phytophthora</taxon>
    </lineage>
</organism>